<feature type="compositionally biased region" description="Polar residues" evidence="1">
    <location>
        <begin position="73"/>
        <end position="82"/>
    </location>
</feature>
<gene>
    <name evidence="2" type="ORF">SDC9_50421</name>
</gene>
<feature type="region of interest" description="Disordered" evidence="1">
    <location>
        <begin position="53"/>
        <end position="87"/>
    </location>
</feature>
<evidence type="ECO:0000256" key="1">
    <source>
        <dbReference type="SAM" id="MobiDB-lite"/>
    </source>
</evidence>
<sequence length="608" mass="66577">MKKYLLPLMTLACGLSVQLFAQTEGNSPTEVIYPDKFIVTPALRDMVPAVIDESDANQQKPEMKDRVLRNPFSEKTNPNAQPTGDDPAAQKIMGTKSSIPTIVSFNGQNGNGTPPDPTGAAGIDHYVQAVNSYYRVYTKTGSGAAGPFALGSILFNCNDGDPIVMYDKFAHRWVITEFDYTSPYHIYMAVSTTEDPTGTYNSYQFTSTVLPDYLKFSIWTDGYYMTANYGTSEKILVFERDVMIAGGASPRMLIDTYNPPNAGYFFCPLSGFADGELPAAGTPCPIFSYEDDGWGTAYDDAINIYNATTDWTAGTLSVDFKQTLMTDAFDASYNSAWNDITQPGTTSKLDGIGGVFTFRAQHRVWTGYNSVVLCHGVKATSTKWGIRWYELRQDQSTGTWSIHQQSTYSPDADSRWCASIAMDDFGGIGMGYSKSGTSTSPSACFTGRNNWDPVNQMTYDETVVAAGSGAQSFTNRYGDYSHTSIDAVDGSVFWYTGEYLSSGSQRTKIFSFRIPYNASFDEFAASEINAYADENLIHVSGNNLPASEELVVDLFDIKGQKQSGVKVNTVGGIFSVEFPAQGLTAGVYLVRVGKENTSFQRVIKVSIL</sequence>
<dbReference type="NCBIfam" id="TIGR04183">
    <property type="entry name" value="Por_Secre_tail"/>
    <property type="match status" value="1"/>
</dbReference>
<evidence type="ECO:0000313" key="2">
    <source>
        <dbReference type="EMBL" id="MPM04149.1"/>
    </source>
</evidence>
<protein>
    <recommendedName>
        <fullName evidence="3">Secretion system C-terminal sorting domain-containing protein</fullName>
    </recommendedName>
</protein>
<dbReference type="AlphaFoldDB" id="A0A644WKK5"/>
<reference evidence="2" key="1">
    <citation type="submission" date="2019-08" db="EMBL/GenBank/DDBJ databases">
        <authorList>
            <person name="Kucharzyk K."/>
            <person name="Murdoch R.W."/>
            <person name="Higgins S."/>
            <person name="Loffler F."/>
        </authorList>
    </citation>
    <scope>NUCLEOTIDE SEQUENCE</scope>
</reference>
<dbReference type="EMBL" id="VSSQ01001013">
    <property type="protein sequence ID" value="MPM04149.1"/>
    <property type="molecule type" value="Genomic_DNA"/>
</dbReference>
<proteinExistence type="predicted"/>
<accession>A0A644WKK5</accession>
<comment type="caution">
    <text evidence="2">The sequence shown here is derived from an EMBL/GenBank/DDBJ whole genome shotgun (WGS) entry which is preliminary data.</text>
</comment>
<organism evidence="2">
    <name type="scientific">bioreactor metagenome</name>
    <dbReference type="NCBI Taxonomy" id="1076179"/>
    <lineage>
        <taxon>unclassified sequences</taxon>
        <taxon>metagenomes</taxon>
        <taxon>ecological metagenomes</taxon>
    </lineage>
</organism>
<evidence type="ECO:0008006" key="3">
    <source>
        <dbReference type="Google" id="ProtNLM"/>
    </source>
</evidence>
<dbReference type="InterPro" id="IPR026444">
    <property type="entry name" value="Secre_tail"/>
</dbReference>
<name>A0A644WKK5_9ZZZZ</name>